<dbReference type="EMBL" id="MU250533">
    <property type="protein sequence ID" value="KAG7446967.1"/>
    <property type="molecule type" value="Genomic_DNA"/>
</dbReference>
<gene>
    <name evidence="3" type="ORF">BT62DRAFT_95193</name>
</gene>
<accession>A0A9P7VUT3</accession>
<reference evidence="3" key="1">
    <citation type="submission" date="2020-11" db="EMBL/GenBank/DDBJ databases">
        <title>Adaptations for nitrogen fixation in a non-lichenized fungal sporocarp promotes dispersal by wood-feeding termites.</title>
        <authorList>
            <consortium name="DOE Joint Genome Institute"/>
            <person name="Koch R.A."/>
            <person name="Yoon G."/>
            <person name="Arayal U."/>
            <person name="Lail K."/>
            <person name="Amirebrahimi M."/>
            <person name="Labutti K."/>
            <person name="Lipzen A."/>
            <person name="Riley R."/>
            <person name="Barry K."/>
            <person name="Henrissat B."/>
            <person name="Grigoriev I.V."/>
            <person name="Herr J.R."/>
            <person name="Aime M.C."/>
        </authorList>
    </citation>
    <scope>NUCLEOTIDE SEQUENCE</scope>
    <source>
        <strain evidence="3">MCA 3950</strain>
    </source>
</reference>
<evidence type="ECO:0000256" key="2">
    <source>
        <dbReference type="ARBA" id="ARBA00022840"/>
    </source>
</evidence>
<evidence type="ECO:0000313" key="3">
    <source>
        <dbReference type="EMBL" id="KAG7446967.1"/>
    </source>
</evidence>
<dbReference type="GeneID" id="66110507"/>
<protein>
    <submittedName>
        <fullName evidence="3">Uncharacterized protein</fullName>
    </submittedName>
</protein>
<evidence type="ECO:0000313" key="4">
    <source>
        <dbReference type="Proteomes" id="UP000812287"/>
    </source>
</evidence>
<keyword evidence="2" id="KW-0067">ATP-binding</keyword>
<organism evidence="3 4">
    <name type="scientific">Guyanagaster necrorhizus</name>
    <dbReference type="NCBI Taxonomy" id="856835"/>
    <lineage>
        <taxon>Eukaryota</taxon>
        <taxon>Fungi</taxon>
        <taxon>Dikarya</taxon>
        <taxon>Basidiomycota</taxon>
        <taxon>Agaricomycotina</taxon>
        <taxon>Agaricomycetes</taxon>
        <taxon>Agaricomycetidae</taxon>
        <taxon>Agaricales</taxon>
        <taxon>Marasmiineae</taxon>
        <taxon>Physalacriaceae</taxon>
        <taxon>Guyanagaster</taxon>
    </lineage>
</organism>
<sequence>MGGVVVGTSNKVPEDLYVNGVQRERLDTFGGALRARCEVVNVGEDENKDWRILGAQTASGLKMWFLSTEKDEFENVVDAQIGFSSSRNLTVFGRQFHVPRVSAQGVTCMFSFQQLCEESLGPANYLTLSSTFRTIIITDIPIIRLPSGKNQARRFISLVDALYEARCRVVYMEDVQLDDLFQIDVDRGTDNTDVMLAESVSLEKYRPNVISYRHSDGSEREETRAPLET</sequence>
<dbReference type="GO" id="GO:0005524">
    <property type="term" value="F:ATP binding"/>
    <property type="evidence" value="ECO:0007669"/>
    <property type="project" value="UniProtKB-KW"/>
</dbReference>
<dbReference type="GO" id="GO:0005739">
    <property type="term" value="C:mitochondrion"/>
    <property type="evidence" value="ECO:0007669"/>
    <property type="project" value="TreeGrafter"/>
</dbReference>
<keyword evidence="1" id="KW-0547">Nucleotide-binding</keyword>
<dbReference type="RefSeq" id="XP_043040467.1">
    <property type="nucleotide sequence ID" value="XM_043188210.1"/>
</dbReference>
<name>A0A9P7VUT3_9AGAR</name>
<dbReference type="Proteomes" id="UP000812287">
    <property type="component" value="Unassembled WGS sequence"/>
</dbReference>
<evidence type="ECO:0000256" key="1">
    <source>
        <dbReference type="ARBA" id="ARBA00022741"/>
    </source>
</evidence>
<proteinExistence type="predicted"/>
<dbReference type="AlphaFoldDB" id="A0A9P7VUT3"/>
<comment type="caution">
    <text evidence="3">The sequence shown here is derived from an EMBL/GenBank/DDBJ whole genome shotgun (WGS) entry which is preliminary data.</text>
</comment>
<dbReference type="InterPro" id="IPR005654">
    <property type="entry name" value="ATPase_AFG1-like"/>
</dbReference>
<dbReference type="PANTHER" id="PTHR12169:SF2">
    <property type="entry name" value="AFG1P"/>
    <property type="match status" value="1"/>
</dbReference>
<keyword evidence="4" id="KW-1185">Reference proteome</keyword>
<dbReference type="GO" id="GO:0016887">
    <property type="term" value="F:ATP hydrolysis activity"/>
    <property type="evidence" value="ECO:0007669"/>
    <property type="project" value="InterPro"/>
</dbReference>
<dbReference type="OrthoDB" id="2193432at2759"/>
<dbReference type="Pfam" id="PF03969">
    <property type="entry name" value="AFG1_ATPase"/>
    <property type="match status" value="1"/>
</dbReference>
<dbReference type="PANTHER" id="PTHR12169">
    <property type="entry name" value="ATPASE N2B"/>
    <property type="match status" value="1"/>
</dbReference>